<protein>
    <submittedName>
        <fullName evidence="1">Uncharacterized protein</fullName>
    </submittedName>
</protein>
<name>A0AAV4P7Z3_CAEEX</name>
<accession>A0AAV4P7Z3</accession>
<gene>
    <name evidence="1" type="ORF">CEXT_13291</name>
</gene>
<dbReference type="EMBL" id="BPLR01021705">
    <property type="protein sequence ID" value="GIX92603.1"/>
    <property type="molecule type" value="Genomic_DNA"/>
</dbReference>
<comment type="caution">
    <text evidence="1">The sequence shown here is derived from an EMBL/GenBank/DDBJ whole genome shotgun (WGS) entry which is preliminary data.</text>
</comment>
<dbReference type="Proteomes" id="UP001054945">
    <property type="component" value="Unassembled WGS sequence"/>
</dbReference>
<evidence type="ECO:0000313" key="1">
    <source>
        <dbReference type="EMBL" id="GIX92603.1"/>
    </source>
</evidence>
<proteinExistence type="predicted"/>
<keyword evidence="2" id="KW-1185">Reference proteome</keyword>
<dbReference type="AlphaFoldDB" id="A0AAV4P7Z3"/>
<evidence type="ECO:0000313" key="2">
    <source>
        <dbReference type="Proteomes" id="UP001054945"/>
    </source>
</evidence>
<organism evidence="1 2">
    <name type="scientific">Caerostris extrusa</name>
    <name type="common">Bark spider</name>
    <name type="synonym">Caerostris bankana</name>
    <dbReference type="NCBI Taxonomy" id="172846"/>
    <lineage>
        <taxon>Eukaryota</taxon>
        <taxon>Metazoa</taxon>
        <taxon>Ecdysozoa</taxon>
        <taxon>Arthropoda</taxon>
        <taxon>Chelicerata</taxon>
        <taxon>Arachnida</taxon>
        <taxon>Araneae</taxon>
        <taxon>Araneomorphae</taxon>
        <taxon>Entelegynae</taxon>
        <taxon>Araneoidea</taxon>
        <taxon>Araneidae</taxon>
        <taxon>Caerostris</taxon>
    </lineage>
</organism>
<sequence length="127" mass="14064">MIAAKSPSKLLTNLPTAIEPCVTYEKKPALKPSYCCEPSMYTWIHSSDGYISAIIVAVSDFNWARLIMGFEMLRGWSVFLQKSSVDQMDLSKYFSVPLSRRAPSGPMSDSNSNCSTDIGVDFFCATN</sequence>
<reference evidence="1 2" key="1">
    <citation type="submission" date="2021-06" db="EMBL/GenBank/DDBJ databases">
        <title>Caerostris extrusa draft genome.</title>
        <authorList>
            <person name="Kono N."/>
            <person name="Arakawa K."/>
        </authorList>
    </citation>
    <scope>NUCLEOTIDE SEQUENCE [LARGE SCALE GENOMIC DNA]</scope>
</reference>